<accession>A0A0H5BGX7</accession>
<dbReference type="PANTHER" id="PTHR11363">
    <property type="entry name" value="60S RIBOSOMAL PROTEIN L3-RELATED"/>
    <property type="match status" value="1"/>
</dbReference>
<dbReference type="InterPro" id="IPR045077">
    <property type="entry name" value="L3_arc_euk"/>
</dbReference>
<evidence type="ECO:0000256" key="1">
    <source>
        <dbReference type="ARBA" id="ARBA00006540"/>
    </source>
</evidence>
<evidence type="ECO:0000256" key="2">
    <source>
        <dbReference type="ARBA" id="ARBA00022980"/>
    </source>
</evidence>
<evidence type="ECO:0000256" key="3">
    <source>
        <dbReference type="ARBA" id="ARBA00023274"/>
    </source>
</evidence>
<dbReference type="AlphaFoldDB" id="A0A0H5BGX7"/>
<name>A0A0H5BGX7_9EUKA</name>
<dbReference type="Gene3D" id="4.10.960.10">
    <property type="entry name" value="Ribosomal protein L3, domain 3"/>
    <property type="match status" value="1"/>
</dbReference>
<keyword evidence="4" id="KW-0542">Nucleomorph</keyword>
<dbReference type="InterPro" id="IPR044892">
    <property type="entry name" value="Ribosomal_L3_dom_3_arc_sf"/>
</dbReference>
<dbReference type="Pfam" id="PF00297">
    <property type="entry name" value="Ribosomal_L3"/>
    <property type="match status" value="1"/>
</dbReference>
<dbReference type="EMBL" id="AB996599">
    <property type="protein sequence ID" value="BAS01423.1"/>
    <property type="molecule type" value="Genomic_DNA"/>
</dbReference>
<reference evidence="4" key="1">
    <citation type="journal article" date="2015" name="Genome Biol. Evol.">
        <title>Nucleomorph Genome Sequences of Two Chlorarachniophytes, Amorphochlora amoebiformis and Lotharella vacuolata.</title>
        <authorList>
            <person name="Suzuki S."/>
            <person name="Shirato S."/>
            <person name="Hirakawa Y."/>
            <person name="Ishida K."/>
        </authorList>
    </citation>
    <scope>NUCLEOTIDE SEQUENCE</scope>
    <source>
        <strain evidence="4">CCMP240</strain>
    </source>
</reference>
<dbReference type="Gene3D" id="3.30.1430.10">
    <property type="match status" value="1"/>
</dbReference>
<dbReference type="PANTHER" id="PTHR11363:SF5">
    <property type="entry name" value="LARGE RIBOSOMAL SUBUNIT PROTEIN UL3"/>
    <property type="match status" value="1"/>
</dbReference>
<dbReference type="GO" id="GO:0022625">
    <property type="term" value="C:cytosolic large ribosomal subunit"/>
    <property type="evidence" value="ECO:0007669"/>
    <property type="project" value="TreeGrafter"/>
</dbReference>
<keyword evidence="3" id="KW-0687">Ribonucleoprotein</keyword>
<proteinExistence type="inferred from homology"/>
<dbReference type="GO" id="GO:0003723">
    <property type="term" value="F:RNA binding"/>
    <property type="evidence" value="ECO:0007669"/>
    <property type="project" value="TreeGrafter"/>
</dbReference>
<organism evidence="4">
    <name type="scientific">Lotharella vacuolata</name>
    <dbReference type="NCBI Taxonomy" id="74820"/>
    <lineage>
        <taxon>Eukaryota</taxon>
        <taxon>Sar</taxon>
        <taxon>Rhizaria</taxon>
        <taxon>Cercozoa</taxon>
        <taxon>Chlorarachniophyceae</taxon>
        <taxon>Lotharella</taxon>
    </lineage>
</organism>
<dbReference type="Gene3D" id="2.40.30.10">
    <property type="entry name" value="Translation factors"/>
    <property type="match status" value="1"/>
</dbReference>
<geneLocation type="nucleomorph" evidence="4"/>
<dbReference type="FunFam" id="2.40.30.10:FF:000351">
    <property type="entry name" value="Ribosomal protein L3"/>
    <property type="match status" value="1"/>
</dbReference>
<evidence type="ECO:0000313" key="4">
    <source>
        <dbReference type="EMBL" id="BAS01423.1"/>
    </source>
</evidence>
<dbReference type="GO" id="GO:0003735">
    <property type="term" value="F:structural constituent of ribosome"/>
    <property type="evidence" value="ECO:0007669"/>
    <property type="project" value="InterPro"/>
</dbReference>
<gene>
    <name evidence="4" type="primary">rpl3</name>
</gene>
<dbReference type="GO" id="GO:0006412">
    <property type="term" value="P:translation"/>
    <property type="evidence" value="ECO:0007669"/>
    <property type="project" value="InterPro"/>
</dbReference>
<dbReference type="InterPro" id="IPR000597">
    <property type="entry name" value="Ribosomal_uL3"/>
</dbReference>
<keyword evidence="2 4" id="KW-0689">Ribosomal protein</keyword>
<dbReference type="SUPFAM" id="SSF50447">
    <property type="entry name" value="Translation proteins"/>
    <property type="match status" value="1"/>
</dbReference>
<dbReference type="InterPro" id="IPR009000">
    <property type="entry name" value="Transl_B-barrel_sf"/>
</dbReference>
<comment type="similarity">
    <text evidence="1">Belongs to the universal ribosomal protein uL3 family.</text>
</comment>
<protein>
    <submittedName>
        <fullName evidence="4">Ribosomal protein L3</fullName>
    </submittedName>
</protein>
<sequence>MINFLDLNCYYKNTMFFICMSHCKYERLYIFFSDPRLGSLGFLPKKRTKKKIFKSSHFSNLLFLEYPSLYFFLGYKVGMTHLIRYSQLKSSRLFEKEICDAVTIIECPPLFIYGLTIYTYTGFYLQKINTIIKYSYEKKKKIFKLYNNDLINKFEKNKFQFYLKNYLIIRILCCSKMIKKNKKLKTNYFFEIQLEGGRNYSKLECGLKLIGKELHIDSVIRPDDFIDLISISKGKGLQGVIKRWGITRLPRKTRRGLRKVACIGSWTPSRVSWTIARSGQMGYHKRTILNLKVLKIGIFKDISFKSITFFDINKKDINCMGGFPKYGIVRNDYIIIKGSMLGTSKRPILIKKYTRNSINNKKNEKIKLKTIDTSSKTGHGKFQTSSSKLFSYSTKNLSPQALFKLYYND</sequence>